<dbReference type="EMBL" id="VSSQ01100036">
    <property type="protein sequence ID" value="MPN42345.1"/>
    <property type="molecule type" value="Genomic_DNA"/>
</dbReference>
<evidence type="ECO:0000256" key="4">
    <source>
        <dbReference type="ARBA" id="ARBA00022679"/>
    </source>
</evidence>
<protein>
    <submittedName>
        <fullName evidence="8">Mannitol-specific phosphotransferase enzyme IIA component</fullName>
    </submittedName>
</protein>
<evidence type="ECO:0000256" key="5">
    <source>
        <dbReference type="ARBA" id="ARBA00022683"/>
    </source>
</evidence>
<dbReference type="InterPro" id="IPR016152">
    <property type="entry name" value="PTrfase/Anion_transptr"/>
</dbReference>
<gene>
    <name evidence="8" type="primary">mtlF_4</name>
    <name evidence="8" type="ORF">SDC9_189902</name>
</gene>
<comment type="caution">
    <text evidence="8">The sequence shown here is derived from an EMBL/GenBank/DDBJ whole genome shotgun (WGS) entry which is preliminary data.</text>
</comment>
<name>A0A645HTF6_9ZZZZ</name>
<dbReference type="PROSITE" id="PS00372">
    <property type="entry name" value="PTS_EIIA_TYPE_2_HIS"/>
    <property type="match status" value="1"/>
</dbReference>
<organism evidence="8">
    <name type="scientific">bioreactor metagenome</name>
    <dbReference type="NCBI Taxonomy" id="1076179"/>
    <lineage>
        <taxon>unclassified sequences</taxon>
        <taxon>metagenomes</taxon>
        <taxon>ecological metagenomes</taxon>
    </lineage>
</organism>
<keyword evidence="3" id="KW-0762">Sugar transport</keyword>
<evidence type="ECO:0000256" key="3">
    <source>
        <dbReference type="ARBA" id="ARBA00022597"/>
    </source>
</evidence>
<dbReference type="CDD" id="cd00211">
    <property type="entry name" value="PTS_IIA_fru"/>
    <property type="match status" value="1"/>
</dbReference>
<dbReference type="GO" id="GO:0090563">
    <property type="term" value="F:protein-phosphocysteine-sugar phosphotransferase activity"/>
    <property type="evidence" value="ECO:0007669"/>
    <property type="project" value="TreeGrafter"/>
</dbReference>
<keyword evidence="5" id="KW-0598">Phosphotransferase system</keyword>
<keyword evidence="1" id="KW-0813">Transport</keyword>
<dbReference type="GO" id="GO:0009401">
    <property type="term" value="P:phosphoenolpyruvate-dependent sugar phosphotransferase system"/>
    <property type="evidence" value="ECO:0007669"/>
    <property type="project" value="UniProtKB-KW"/>
</dbReference>
<sequence length="118" mass="12922">MLVARGCVEPQYVEAMLEREDVVTTYIGEGVAIPHGIGAAKAMIHSTGLCVLQFPDGVRFDEEKAYLVVGIAGLEEEHLPILQALANRMLEEETFEKIKHSTDPAFIYTQLCDGGEEG</sequence>
<dbReference type="Pfam" id="PF00359">
    <property type="entry name" value="PTS_EIIA_2"/>
    <property type="match status" value="1"/>
</dbReference>
<evidence type="ECO:0000259" key="7">
    <source>
        <dbReference type="PROSITE" id="PS51094"/>
    </source>
</evidence>
<dbReference type="GO" id="GO:0005886">
    <property type="term" value="C:plasma membrane"/>
    <property type="evidence" value="ECO:0007669"/>
    <property type="project" value="TreeGrafter"/>
</dbReference>
<keyword evidence="2" id="KW-0597">Phosphoprotein</keyword>
<feature type="domain" description="PTS EIIA type-2" evidence="7">
    <location>
        <begin position="1"/>
        <end position="114"/>
    </location>
</feature>
<accession>A0A645HTF6</accession>
<dbReference type="GO" id="GO:0016301">
    <property type="term" value="F:kinase activity"/>
    <property type="evidence" value="ECO:0007669"/>
    <property type="project" value="UniProtKB-KW"/>
</dbReference>
<proteinExistence type="predicted"/>
<evidence type="ECO:0000256" key="1">
    <source>
        <dbReference type="ARBA" id="ARBA00022448"/>
    </source>
</evidence>
<dbReference type="PROSITE" id="PS51094">
    <property type="entry name" value="PTS_EIIA_TYPE_2"/>
    <property type="match status" value="1"/>
</dbReference>
<dbReference type="InterPro" id="IPR002178">
    <property type="entry name" value="PTS_EIIA_type-2_dom"/>
</dbReference>
<dbReference type="Gene3D" id="3.40.930.10">
    <property type="entry name" value="Mannitol-specific EII, Chain A"/>
    <property type="match status" value="1"/>
</dbReference>
<reference evidence="8" key="1">
    <citation type="submission" date="2019-08" db="EMBL/GenBank/DDBJ databases">
        <authorList>
            <person name="Kucharzyk K."/>
            <person name="Murdoch R.W."/>
            <person name="Higgins S."/>
            <person name="Loffler F."/>
        </authorList>
    </citation>
    <scope>NUCLEOTIDE SEQUENCE</scope>
</reference>
<dbReference type="SUPFAM" id="SSF55804">
    <property type="entry name" value="Phoshotransferase/anion transport protein"/>
    <property type="match status" value="1"/>
</dbReference>
<keyword evidence="4 8" id="KW-0808">Transferase</keyword>
<evidence type="ECO:0000256" key="6">
    <source>
        <dbReference type="ARBA" id="ARBA00022777"/>
    </source>
</evidence>
<evidence type="ECO:0000313" key="8">
    <source>
        <dbReference type="EMBL" id="MPN42345.1"/>
    </source>
</evidence>
<evidence type="ECO:0000256" key="2">
    <source>
        <dbReference type="ARBA" id="ARBA00022553"/>
    </source>
</evidence>
<dbReference type="PANTHER" id="PTHR30181:SF2">
    <property type="entry name" value="PTS SYSTEM MANNITOL-SPECIFIC EIICBA COMPONENT"/>
    <property type="match status" value="1"/>
</dbReference>
<dbReference type="InterPro" id="IPR050893">
    <property type="entry name" value="Sugar_PTS"/>
</dbReference>
<dbReference type="PANTHER" id="PTHR30181">
    <property type="entry name" value="MANNITOL PERMEASE IIC COMPONENT"/>
    <property type="match status" value="1"/>
</dbReference>
<keyword evidence="6" id="KW-0418">Kinase</keyword>
<dbReference type="AlphaFoldDB" id="A0A645HTF6"/>